<keyword evidence="2" id="KW-0732">Signal</keyword>
<evidence type="ECO:0000313" key="4">
    <source>
        <dbReference type="Proteomes" id="UP000064967"/>
    </source>
</evidence>
<protein>
    <submittedName>
        <fullName evidence="3">Alkaline phosphatase</fullName>
    </submittedName>
</protein>
<dbReference type="RefSeq" id="WP_146652229.1">
    <property type="nucleotide sequence ID" value="NZ_CP012333.1"/>
</dbReference>
<evidence type="ECO:0000256" key="2">
    <source>
        <dbReference type="SAM" id="SignalP"/>
    </source>
</evidence>
<feature type="region of interest" description="Disordered" evidence="1">
    <location>
        <begin position="31"/>
        <end position="80"/>
    </location>
</feature>
<dbReference type="KEGG" id="llu:AKJ09_07724"/>
<keyword evidence="4" id="KW-1185">Reference proteome</keyword>
<evidence type="ECO:0000313" key="3">
    <source>
        <dbReference type="EMBL" id="AKV01061.1"/>
    </source>
</evidence>
<dbReference type="PROSITE" id="PS51257">
    <property type="entry name" value="PROKAR_LIPOPROTEIN"/>
    <property type="match status" value="1"/>
</dbReference>
<sequence length="676" mass="71752">MQQHSPKWALWSARLVIASTLAFAITACSDDENSDATSTDTPDGSTPNETPVGSDKDAGTKPDGSSNGDGSTDGDSSTPVAKSISFTGIDVATTEAQKRAVISSTKANVSGTDVTIGYQTELRSGQTFGSNVFGRIVKDDGTPVKNADNSEFVSPSNDFSSLLSVGGKIYEITHFETTPAAMYLSELTQGADGKLTATSTKPIDFSKVGGLWTPCAGSVTPWNTHLGGEEYPPDAKVVEKATKTTDLPSADQGMLRYWGLDAATVTLDTAKKSYNPYNYGYVVEVKLDNAGTPTVTKHYAAGRRALELAYVMPDNKTVYMSDDGSNDAFYMFIAKTAGDLSEGQLYAAKWTQTSTAGAANGAANIEWIALGPSAKDVDVKALIDAGTKFADIFEIEAQASDGTCPSAANGFKNINADTGRECLKLKTGKELAASRLESRRYAAYLGATTEFRKTEGITFSPSKNSLFVSFSELNKGMMDDPTASDLGGPNHVKLQRNDCGAVYEMKLGTNATIGSNYVVTSTSALVEGIWLKAPGASTYPVGSPYNDPTFTLPDSKGQPAAATSNVCDVNGIANPDNISFLEGYDTILIGEDTTDGHQNDIVWAYNLKDKKLTRIFSTPYGSETTGVYFYPNLGGHAYIKAQIQHPYGESDTEKAGADESAKQSYTGYIGPFPAMN</sequence>
<feature type="signal peptide" evidence="2">
    <location>
        <begin position="1"/>
        <end position="24"/>
    </location>
</feature>
<dbReference type="Proteomes" id="UP000064967">
    <property type="component" value="Chromosome"/>
</dbReference>
<dbReference type="AlphaFoldDB" id="A0A0K1Q5F4"/>
<dbReference type="PATRIC" id="fig|1391654.3.peg.7834"/>
<organism evidence="3 4">
    <name type="scientific">Labilithrix luteola</name>
    <dbReference type="NCBI Taxonomy" id="1391654"/>
    <lineage>
        <taxon>Bacteria</taxon>
        <taxon>Pseudomonadati</taxon>
        <taxon>Myxococcota</taxon>
        <taxon>Polyangia</taxon>
        <taxon>Polyangiales</taxon>
        <taxon>Labilitrichaceae</taxon>
        <taxon>Labilithrix</taxon>
    </lineage>
</organism>
<evidence type="ECO:0000256" key="1">
    <source>
        <dbReference type="SAM" id="MobiDB-lite"/>
    </source>
</evidence>
<feature type="chain" id="PRO_5005466900" evidence="2">
    <location>
        <begin position="25"/>
        <end position="676"/>
    </location>
</feature>
<name>A0A0K1Q5F4_9BACT</name>
<proteinExistence type="predicted"/>
<dbReference type="InterPro" id="IPR008557">
    <property type="entry name" value="PhoX"/>
</dbReference>
<gene>
    <name evidence="3" type="ORF">AKJ09_07724</name>
</gene>
<dbReference type="STRING" id="1391654.AKJ09_07724"/>
<feature type="compositionally biased region" description="Polar residues" evidence="1">
    <location>
        <begin position="35"/>
        <end position="51"/>
    </location>
</feature>
<dbReference type="PANTHER" id="PTHR35399">
    <property type="entry name" value="SLR8030 PROTEIN"/>
    <property type="match status" value="1"/>
</dbReference>
<dbReference type="EMBL" id="CP012333">
    <property type="protein sequence ID" value="AKV01061.1"/>
    <property type="molecule type" value="Genomic_DNA"/>
</dbReference>
<reference evidence="3 4" key="1">
    <citation type="submission" date="2015-08" db="EMBL/GenBank/DDBJ databases">
        <authorList>
            <person name="Babu N.S."/>
            <person name="Beckwith C.J."/>
            <person name="Beseler K.G."/>
            <person name="Brison A."/>
            <person name="Carone J.V."/>
            <person name="Caskin T.P."/>
            <person name="Diamond M."/>
            <person name="Durham M.E."/>
            <person name="Foxe J.M."/>
            <person name="Go M."/>
            <person name="Henderson B.A."/>
            <person name="Jones I.B."/>
            <person name="McGettigan J.A."/>
            <person name="Micheletti S.J."/>
            <person name="Nasrallah M.E."/>
            <person name="Ortiz D."/>
            <person name="Piller C.R."/>
            <person name="Privatt S.R."/>
            <person name="Schneider S.L."/>
            <person name="Sharp S."/>
            <person name="Smith T.C."/>
            <person name="Stanton J.D."/>
            <person name="Ullery H.E."/>
            <person name="Wilson R.J."/>
            <person name="Serrano M.G."/>
            <person name="Buck G."/>
            <person name="Lee V."/>
            <person name="Wang Y."/>
            <person name="Carvalho R."/>
            <person name="Voegtly L."/>
            <person name="Shi R."/>
            <person name="Duckworth R."/>
            <person name="Johnson A."/>
            <person name="Loviza R."/>
            <person name="Walstead R."/>
            <person name="Shah Z."/>
            <person name="Kiflezghi M."/>
            <person name="Wade K."/>
            <person name="Ball S.L."/>
            <person name="Bradley K.W."/>
            <person name="Asai D.J."/>
            <person name="Bowman C.A."/>
            <person name="Russell D.A."/>
            <person name="Pope W.H."/>
            <person name="Jacobs-Sera D."/>
            <person name="Hendrix R.W."/>
            <person name="Hatfull G.F."/>
        </authorList>
    </citation>
    <scope>NUCLEOTIDE SEQUENCE [LARGE SCALE GENOMIC DNA]</scope>
    <source>
        <strain evidence="3 4">DSM 27648</strain>
    </source>
</reference>
<feature type="compositionally biased region" description="Low complexity" evidence="1">
    <location>
        <begin position="63"/>
        <end position="78"/>
    </location>
</feature>
<dbReference type="Pfam" id="PF05787">
    <property type="entry name" value="PhoX"/>
    <property type="match status" value="1"/>
</dbReference>
<accession>A0A0K1Q5F4</accession>
<dbReference type="OrthoDB" id="9801383at2"/>
<dbReference type="PANTHER" id="PTHR35399:SF2">
    <property type="entry name" value="DUF839 DOMAIN-CONTAINING PROTEIN"/>
    <property type="match status" value="1"/>
</dbReference>